<feature type="compositionally biased region" description="Polar residues" evidence="1">
    <location>
        <begin position="460"/>
        <end position="470"/>
    </location>
</feature>
<dbReference type="STRING" id="1693.BMIN_0744"/>
<comment type="caution">
    <text evidence="2">The sequence shown here is derived from an EMBL/GenBank/DDBJ whole genome shotgun (WGS) entry which is preliminary data.</text>
</comment>
<protein>
    <submittedName>
        <fullName evidence="2">DivIVA domain repeat protein</fullName>
    </submittedName>
</protein>
<feature type="compositionally biased region" description="Polar residues" evidence="1">
    <location>
        <begin position="402"/>
        <end position="415"/>
    </location>
</feature>
<dbReference type="NCBIfam" id="TIGR03543">
    <property type="entry name" value="divI1A_rptt_fam"/>
    <property type="match status" value="1"/>
</dbReference>
<accession>A0A087BPS8</accession>
<sequence>MAEEPEADRNPSGIARVGKRKWGYDPSQVNEFLDRAHALYESEGVQLSQKDIQNVSFDLCKGGYVIAQVDAALTRLERAVTDKTTAWEISQHGRVTWKATTMGLFRTIAAHAARPERERFSAGQSKQPSYDRRQVDRLIDQIIAKSSAALGVGDARDDAQEVARKLVDLNASVVANVVFTQRRGARGYDERQVDYYLNSCVELLSRIESYERLSDYSADPSAELSAMSEEGAQTEVISPIPLDASADSQSAVGSLFDLMQKPAPIHTHRDAERTTEDQSFDALNNAEREIFQSESVSPTAMPEPQFVSQRRSDSDPEIPPVPLPTDSPSVDSTHSTASSTLGNDAWTTRPAPTSASRTVPRSEPVTPAHVEPSARTAAPARTATPAHSGATGATAEPARATSAPSPRQSGSQSTVGAGSSGDSSLAALAHLAEETHSEEKPDDLSFDVQIPQLAMPHVTWASTPDSSSPSHGGVKALSAATSPASSTSDAGSFGIPDLSFPVFDEGKRSESDPDADSGPRVFGPVRDDADPRDGSGVDSSDNDGEYDGDDYGKGRKADR</sequence>
<feature type="compositionally biased region" description="Acidic residues" evidence="1">
    <location>
        <begin position="540"/>
        <end position="549"/>
    </location>
</feature>
<dbReference type="RefSeq" id="WP_022861145.1">
    <property type="nucleotide sequence ID" value="NZ_JGZD01000008.1"/>
</dbReference>
<dbReference type="eggNOG" id="COG3170">
    <property type="taxonomic scope" value="Bacteria"/>
</dbReference>
<feature type="compositionally biased region" description="Polar residues" evidence="1">
    <location>
        <begin position="326"/>
        <end position="359"/>
    </location>
</feature>
<feature type="compositionally biased region" description="Low complexity" evidence="1">
    <location>
        <begin position="374"/>
        <end position="386"/>
    </location>
</feature>
<proteinExistence type="predicted"/>
<gene>
    <name evidence="2" type="ORF">BMIN_0744</name>
</gene>
<dbReference type="EMBL" id="JGZD01000008">
    <property type="protein sequence ID" value="KFI73028.1"/>
    <property type="molecule type" value="Genomic_DNA"/>
</dbReference>
<dbReference type="InterPro" id="IPR019933">
    <property type="entry name" value="DivIVA_domain"/>
</dbReference>
<evidence type="ECO:0000256" key="1">
    <source>
        <dbReference type="SAM" id="MobiDB-lite"/>
    </source>
</evidence>
<feature type="compositionally biased region" description="Low complexity" evidence="1">
    <location>
        <begin position="476"/>
        <end position="492"/>
    </location>
</feature>
<evidence type="ECO:0000313" key="2">
    <source>
        <dbReference type="EMBL" id="KFI73028.1"/>
    </source>
</evidence>
<feature type="region of interest" description="Disordered" evidence="1">
    <location>
        <begin position="291"/>
        <end position="559"/>
    </location>
</feature>
<keyword evidence="3" id="KW-1185">Reference proteome</keyword>
<dbReference type="AlphaFoldDB" id="A0A087BPS8"/>
<feature type="compositionally biased region" description="Basic and acidic residues" evidence="1">
    <location>
        <begin position="550"/>
        <end position="559"/>
    </location>
</feature>
<evidence type="ECO:0000313" key="3">
    <source>
        <dbReference type="Proteomes" id="UP000029014"/>
    </source>
</evidence>
<name>A0A087BPS8_9BIFI</name>
<feature type="compositionally biased region" description="Low complexity" evidence="1">
    <location>
        <begin position="416"/>
        <end position="430"/>
    </location>
</feature>
<feature type="compositionally biased region" description="Basic and acidic residues" evidence="1">
    <location>
        <begin position="431"/>
        <end position="443"/>
    </location>
</feature>
<organism evidence="2 3">
    <name type="scientific">Bifidobacterium minimum</name>
    <dbReference type="NCBI Taxonomy" id="1693"/>
    <lineage>
        <taxon>Bacteria</taxon>
        <taxon>Bacillati</taxon>
        <taxon>Actinomycetota</taxon>
        <taxon>Actinomycetes</taxon>
        <taxon>Bifidobacteriales</taxon>
        <taxon>Bifidobacteriaceae</taxon>
        <taxon>Bifidobacterium</taxon>
    </lineage>
</organism>
<feature type="compositionally biased region" description="Basic and acidic residues" evidence="1">
    <location>
        <begin position="525"/>
        <end position="535"/>
    </location>
</feature>
<dbReference type="Proteomes" id="UP000029014">
    <property type="component" value="Unassembled WGS sequence"/>
</dbReference>
<reference evidence="2 3" key="1">
    <citation type="submission" date="2014-03" db="EMBL/GenBank/DDBJ databases">
        <title>Genomics of Bifidobacteria.</title>
        <authorList>
            <person name="Ventura M."/>
            <person name="Milani C."/>
            <person name="Lugli G.A."/>
        </authorList>
    </citation>
    <scope>NUCLEOTIDE SEQUENCE [LARGE SCALE GENOMIC DNA]</scope>
    <source>
        <strain evidence="2 3">LMG 11592</strain>
    </source>
</reference>
<dbReference type="NCBIfam" id="TIGR03544">
    <property type="entry name" value="DivI1A_domain"/>
    <property type="match status" value="2"/>
</dbReference>
<dbReference type="InterPro" id="IPR019932">
    <property type="entry name" value="CHP03543"/>
</dbReference>